<dbReference type="EMBL" id="CP032509">
    <property type="protein sequence ID" value="AZN72216.1"/>
    <property type="molecule type" value="Genomic_DNA"/>
</dbReference>
<keyword evidence="1" id="KW-0472">Membrane</keyword>
<dbReference type="AlphaFoldDB" id="A0A3Q8XPJ7"/>
<evidence type="ECO:0000256" key="1">
    <source>
        <dbReference type="SAM" id="Phobius"/>
    </source>
</evidence>
<keyword evidence="3" id="KW-1185">Reference proteome</keyword>
<organism evidence="2 3">
    <name type="scientific">Georhizobium profundi</name>
    <dbReference type="NCBI Taxonomy" id="2341112"/>
    <lineage>
        <taxon>Bacteria</taxon>
        <taxon>Pseudomonadati</taxon>
        <taxon>Pseudomonadota</taxon>
        <taxon>Alphaproteobacteria</taxon>
        <taxon>Hyphomicrobiales</taxon>
        <taxon>Rhizobiaceae</taxon>
        <taxon>Georhizobium</taxon>
    </lineage>
</organism>
<reference evidence="2 3" key="1">
    <citation type="submission" date="2018-09" db="EMBL/GenBank/DDBJ databases">
        <title>Marinorhizobium profundi gen. nov., sp. nov., isolated from a deep-sea sediment sample from the New Britain Trench and proposal of Marinorhizobiaceae fam. nov. in the order Rhizobiales of the class Alphaproteobacteria.</title>
        <authorList>
            <person name="Cao J."/>
        </authorList>
    </citation>
    <scope>NUCLEOTIDE SEQUENCE [LARGE SCALE GENOMIC DNA]</scope>
    <source>
        <strain evidence="2 3">WS11</strain>
    </source>
</reference>
<name>A0A3Q8XPJ7_9HYPH</name>
<dbReference type="RefSeq" id="WP_126010536.1">
    <property type="nucleotide sequence ID" value="NZ_CP032509.1"/>
</dbReference>
<evidence type="ECO:0000313" key="3">
    <source>
        <dbReference type="Proteomes" id="UP000268192"/>
    </source>
</evidence>
<evidence type="ECO:0000313" key="2">
    <source>
        <dbReference type="EMBL" id="AZN72216.1"/>
    </source>
</evidence>
<proteinExistence type="predicted"/>
<dbReference type="KEGG" id="abaw:D5400_13855"/>
<sequence length="100" mass="11401">MASESRFRFDPVTRTIHILGRRISLPQSRGARIALGIALIFGGIFSFLPILGIWMLPLGLLVLSQDFAFVRRWRRSGSVYYGRRWGRKPKAPAGQDHPEH</sequence>
<accession>A0A3Q8XPJ7</accession>
<dbReference type="OrthoDB" id="5959103at2"/>
<protein>
    <submittedName>
        <fullName evidence="2">Uncharacterized protein</fullName>
    </submittedName>
</protein>
<keyword evidence="1" id="KW-0812">Transmembrane</keyword>
<feature type="transmembrane region" description="Helical" evidence="1">
    <location>
        <begin position="31"/>
        <end position="56"/>
    </location>
</feature>
<gene>
    <name evidence="2" type="ORF">D5400_13855</name>
</gene>
<keyword evidence="1" id="KW-1133">Transmembrane helix</keyword>
<dbReference type="Proteomes" id="UP000268192">
    <property type="component" value="Chromosome"/>
</dbReference>